<organism evidence="2 3">
    <name type="scientific">Phytophthora infestans (strain T30-4)</name>
    <name type="common">Potato late blight agent</name>
    <dbReference type="NCBI Taxonomy" id="403677"/>
    <lineage>
        <taxon>Eukaryota</taxon>
        <taxon>Sar</taxon>
        <taxon>Stramenopiles</taxon>
        <taxon>Oomycota</taxon>
        <taxon>Peronosporomycetes</taxon>
        <taxon>Peronosporales</taxon>
        <taxon>Peronosporaceae</taxon>
        <taxon>Phytophthora</taxon>
    </lineage>
</organism>
<dbReference type="Proteomes" id="UP000006643">
    <property type="component" value="Unassembled WGS sequence"/>
</dbReference>
<dbReference type="AlphaFoldDB" id="D0N788"/>
<evidence type="ECO:0000256" key="1">
    <source>
        <dbReference type="SAM" id="Phobius"/>
    </source>
</evidence>
<accession>D0N788</accession>
<name>D0N788_PHYIT</name>
<dbReference type="GeneID" id="9464052"/>
<proteinExistence type="predicted"/>
<dbReference type="EMBL" id="DS028127">
    <property type="protein sequence ID" value="EEY53437.1"/>
    <property type="molecule type" value="Genomic_DNA"/>
</dbReference>
<keyword evidence="1 2" id="KW-0812">Transmembrane</keyword>
<keyword evidence="1" id="KW-1133">Transmembrane helix</keyword>
<keyword evidence="1" id="KW-0472">Membrane</keyword>
<evidence type="ECO:0000313" key="2">
    <source>
        <dbReference type="EMBL" id="EEY53437.1"/>
    </source>
</evidence>
<keyword evidence="3" id="KW-1185">Reference proteome</keyword>
<evidence type="ECO:0000313" key="3">
    <source>
        <dbReference type="Proteomes" id="UP000006643"/>
    </source>
</evidence>
<gene>
    <name evidence="2" type="ORF">PITG_07091</name>
</gene>
<dbReference type="InParanoid" id="D0N788"/>
<dbReference type="OrthoDB" id="9909019at2759"/>
<protein>
    <submittedName>
        <fullName evidence="2">Transmembrane protein, putative</fullName>
    </submittedName>
</protein>
<dbReference type="OMA" id="CCCKFQR"/>
<reference evidence="3" key="1">
    <citation type="journal article" date="2009" name="Nature">
        <title>Genome sequence and analysis of the Irish potato famine pathogen Phytophthora infestans.</title>
        <authorList>
            <consortium name="The Broad Institute Genome Sequencing Platform"/>
            <person name="Haas B.J."/>
            <person name="Kamoun S."/>
            <person name="Zody M.C."/>
            <person name="Jiang R.H."/>
            <person name="Handsaker R.E."/>
            <person name="Cano L.M."/>
            <person name="Grabherr M."/>
            <person name="Kodira C.D."/>
            <person name="Raffaele S."/>
            <person name="Torto-Alalibo T."/>
            <person name="Bozkurt T.O."/>
            <person name="Ah-Fong A.M."/>
            <person name="Alvarado L."/>
            <person name="Anderson V.L."/>
            <person name="Armstrong M.R."/>
            <person name="Avrova A."/>
            <person name="Baxter L."/>
            <person name="Beynon J."/>
            <person name="Boevink P.C."/>
            <person name="Bollmann S.R."/>
            <person name="Bos J.I."/>
            <person name="Bulone V."/>
            <person name="Cai G."/>
            <person name="Cakir C."/>
            <person name="Carrington J.C."/>
            <person name="Chawner M."/>
            <person name="Conti L."/>
            <person name="Costanzo S."/>
            <person name="Ewan R."/>
            <person name="Fahlgren N."/>
            <person name="Fischbach M.A."/>
            <person name="Fugelstad J."/>
            <person name="Gilroy E.M."/>
            <person name="Gnerre S."/>
            <person name="Green P.J."/>
            <person name="Grenville-Briggs L.J."/>
            <person name="Griffith J."/>
            <person name="Grunwald N.J."/>
            <person name="Horn K."/>
            <person name="Horner N.R."/>
            <person name="Hu C.H."/>
            <person name="Huitema E."/>
            <person name="Jeong D.H."/>
            <person name="Jones A.M."/>
            <person name="Jones J.D."/>
            <person name="Jones R.W."/>
            <person name="Karlsson E.K."/>
            <person name="Kunjeti S.G."/>
            <person name="Lamour K."/>
            <person name="Liu Z."/>
            <person name="Ma L."/>
            <person name="Maclean D."/>
            <person name="Chibucos M.C."/>
            <person name="McDonald H."/>
            <person name="McWalters J."/>
            <person name="Meijer H.J."/>
            <person name="Morgan W."/>
            <person name="Morris P.F."/>
            <person name="Munro C.A."/>
            <person name="O'Neill K."/>
            <person name="Ospina-Giraldo M."/>
            <person name="Pinzon A."/>
            <person name="Pritchard L."/>
            <person name="Ramsahoye B."/>
            <person name="Ren Q."/>
            <person name="Restrepo S."/>
            <person name="Roy S."/>
            <person name="Sadanandom A."/>
            <person name="Savidor A."/>
            <person name="Schornack S."/>
            <person name="Schwartz D.C."/>
            <person name="Schumann U.D."/>
            <person name="Schwessinger B."/>
            <person name="Seyer L."/>
            <person name="Sharpe T."/>
            <person name="Silvar C."/>
            <person name="Song J."/>
            <person name="Studholme D.J."/>
            <person name="Sykes S."/>
            <person name="Thines M."/>
            <person name="van de Vondervoort P.J."/>
            <person name="Phuntumart V."/>
            <person name="Wawra S."/>
            <person name="Weide R."/>
            <person name="Win J."/>
            <person name="Young C."/>
            <person name="Zhou S."/>
            <person name="Fry W."/>
            <person name="Meyers B.C."/>
            <person name="van West P."/>
            <person name="Ristaino J."/>
            <person name="Govers F."/>
            <person name="Birch P.R."/>
            <person name="Whisson S.C."/>
            <person name="Judelson H.S."/>
            <person name="Nusbaum C."/>
        </authorList>
    </citation>
    <scope>NUCLEOTIDE SEQUENCE [LARGE SCALE GENOMIC DNA]</scope>
    <source>
        <strain evidence="3">T30-4</strain>
    </source>
</reference>
<dbReference type="eggNOG" id="KOG1311">
    <property type="taxonomic scope" value="Eukaryota"/>
</dbReference>
<feature type="transmembrane region" description="Helical" evidence="1">
    <location>
        <begin position="129"/>
        <end position="148"/>
    </location>
</feature>
<dbReference type="VEuPathDB" id="FungiDB:PITG_07091"/>
<dbReference type="RefSeq" id="XP_002905055.1">
    <property type="nucleotide sequence ID" value="XM_002905009.1"/>
</dbReference>
<feature type="transmembrane region" description="Helical" evidence="1">
    <location>
        <begin position="103"/>
        <end position="122"/>
    </location>
</feature>
<sequence length="159" mass="17381">MSIDSKQLGDSDASTASTAECAAKRAEVQRLREHLDKIQAGEDDEDALLLLALAQPVGTTDPLSCFCCCKFQRVGHSYILHERRVVSADGIVKTKLVIVGPHWIGVLVTLVIIVVSTGLFLSQHVKTMAWYNTLITLGLCSVTLYYLFQTTCTDPGIIQ</sequence>
<dbReference type="KEGG" id="pif:PITG_07091"/>
<dbReference type="HOGENOM" id="CLU_1664131_0_0_1"/>